<dbReference type="EMBL" id="MGBR01000001">
    <property type="protein sequence ID" value="OGK73191.1"/>
    <property type="molecule type" value="Genomic_DNA"/>
</dbReference>
<proteinExistence type="predicted"/>
<dbReference type="Pfam" id="PF01396">
    <property type="entry name" value="Zn_ribbon_Top1"/>
    <property type="match status" value="3"/>
</dbReference>
<evidence type="ECO:0000313" key="2">
    <source>
        <dbReference type="EMBL" id="OGK73191.1"/>
    </source>
</evidence>
<accession>A0A1F7KZE3</accession>
<dbReference type="InterPro" id="IPR013498">
    <property type="entry name" value="Topo_IA_Znf"/>
</dbReference>
<sequence length="156" mass="17472">MEDKSCPKCGSALSEIITTKSGKRLQRCSTSVWSKETGKTEGCDFVKWLPFEPQTLDEKCPKCGAPLIVTMTRFNKKMKKCSTNSWDPKTKTASGCDYFAWIQATVEELDEDCPKCSSKLVKVETPSGKKMKKCSTSGWDKVNKVATGCDYIEWLQ</sequence>
<comment type="caution">
    <text evidence="2">The sequence shown here is derived from an EMBL/GenBank/DDBJ whole genome shotgun (WGS) entry which is preliminary data.</text>
</comment>
<gene>
    <name evidence="2" type="ORF">A3K52_00075</name>
</gene>
<dbReference type="GO" id="GO:0003677">
    <property type="term" value="F:DNA binding"/>
    <property type="evidence" value="ECO:0007669"/>
    <property type="project" value="InterPro"/>
</dbReference>
<evidence type="ECO:0000259" key="1">
    <source>
        <dbReference type="Pfam" id="PF01396"/>
    </source>
</evidence>
<feature type="domain" description="DNA topoisomerase type IA zn finger" evidence="1">
    <location>
        <begin position="110"/>
        <end position="129"/>
    </location>
</feature>
<reference evidence="2 3" key="1">
    <citation type="journal article" date="2016" name="Nat. Commun.">
        <title>Thousands of microbial genomes shed light on interconnected biogeochemical processes in an aquifer system.</title>
        <authorList>
            <person name="Anantharaman K."/>
            <person name="Brown C.T."/>
            <person name="Hug L.A."/>
            <person name="Sharon I."/>
            <person name="Castelle C.J."/>
            <person name="Probst A.J."/>
            <person name="Thomas B.C."/>
            <person name="Singh A."/>
            <person name="Wilkins M.J."/>
            <person name="Karaoz U."/>
            <person name="Brodie E.L."/>
            <person name="Williams K.H."/>
            <person name="Hubbard S.S."/>
            <person name="Banfield J.F."/>
        </authorList>
    </citation>
    <scope>NUCLEOTIDE SEQUENCE [LARGE SCALE GENOMIC DNA]</scope>
</reference>
<dbReference type="AlphaFoldDB" id="A0A1F7KZE3"/>
<dbReference type="Proteomes" id="UP000177050">
    <property type="component" value="Unassembled WGS sequence"/>
</dbReference>
<feature type="domain" description="DNA topoisomerase type IA zn finger" evidence="1">
    <location>
        <begin position="4"/>
        <end position="13"/>
    </location>
</feature>
<dbReference type="GO" id="GO:0006265">
    <property type="term" value="P:DNA topological change"/>
    <property type="evidence" value="ECO:0007669"/>
    <property type="project" value="InterPro"/>
</dbReference>
<organism evidence="2 3">
    <name type="scientific">Candidatus Roizmanbacteria bacterium RIFOXYD1_FULL_38_12</name>
    <dbReference type="NCBI Taxonomy" id="1802093"/>
    <lineage>
        <taxon>Bacteria</taxon>
        <taxon>Candidatus Roizmaniibacteriota</taxon>
    </lineage>
</organism>
<name>A0A1F7KZE3_9BACT</name>
<feature type="domain" description="DNA topoisomerase type IA zn finger" evidence="1">
    <location>
        <begin position="57"/>
        <end position="76"/>
    </location>
</feature>
<dbReference type="GO" id="GO:0005694">
    <property type="term" value="C:chromosome"/>
    <property type="evidence" value="ECO:0007669"/>
    <property type="project" value="InterPro"/>
</dbReference>
<protein>
    <recommendedName>
        <fullName evidence="1">DNA topoisomerase type IA zn finger domain-containing protein</fullName>
    </recommendedName>
</protein>
<dbReference type="GO" id="GO:0003916">
    <property type="term" value="F:DNA topoisomerase activity"/>
    <property type="evidence" value="ECO:0007669"/>
    <property type="project" value="InterPro"/>
</dbReference>
<evidence type="ECO:0000313" key="3">
    <source>
        <dbReference type="Proteomes" id="UP000177050"/>
    </source>
</evidence>